<dbReference type="RefSeq" id="WP_205110589.1">
    <property type="nucleotide sequence ID" value="NZ_JACJJL010000019.1"/>
</dbReference>
<name>A0A938WPI4_9BACT</name>
<keyword evidence="1" id="KW-0732">Signal</keyword>
<sequence>MKRTVICSIALGFVSVAAMAQSGTNSPYSQYGIGILSDQSQGFNRGMNGLALGLRYGNQVNSLNPASYSAIDSLSMIFDVGLSGQITNFKEGNISRNAKNADFEYAVAAFRAFPKVGISVGLIPYTNIGYNYANSSRVGTSETTTTETHSGSGGIHQAYIGVGWNVFGGLSVGANFSYLWGSYDKTVSISSSDSYVNTMQRTYSASVSNYKLDFGLQWQQKVAKADWLTLGATVGIGHKLNADPQVTTTTSNSQTGVSSDSTFTVGNGLAVPMTYGVGLAWTHSDRLTIGVDYTLQQWGSVDIPETDAATGDYVLRSGLLKDRHKFTLGGEWVPNTTSLRFFDRVRYRIGASYATPYIKINGMDGPKEYSVSAGFGIPITNSWENRSFLNISGQWVRSESKAFVTENMFRINIGITFNERWFMKWKVE</sequence>
<accession>A0A938WPI4</accession>
<gene>
    <name evidence="2" type="ORF">H6B30_11085</name>
</gene>
<dbReference type="EMBL" id="JACJJL010000019">
    <property type="protein sequence ID" value="MBM6662285.1"/>
    <property type="molecule type" value="Genomic_DNA"/>
</dbReference>
<dbReference type="Proteomes" id="UP000764045">
    <property type="component" value="Unassembled WGS sequence"/>
</dbReference>
<proteinExistence type="predicted"/>
<evidence type="ECO:0000313" key="2">
    <source>
        <dbReference type="EMBL" id="MBM6662285.1"/>
    </source>
</evidence>
<keyword evidence="3" id="KW-1185">Reference proteome</keyword>
<dbReference type="SUPFAM" id="SSF56935">
    <property type="entry name" value="Porins"/>
    <property type="match status" value="1"/>
</dbReference>
<evidence type="ECO:0000313" key="3">
    <source>
        <dbReference type="Proteomes" id="UP000764045"/>
    </source>
</evidence>
<reference evidence="2 3" key="1">
    <citation type="journal article" date="2021" name="Sci. Rep.">
        <title>The distribution of antibiotic resistance genes in chicken gut microbiota commensals.</title>
        <authorList>
            <person name="Juricova H."/>
            <person name="Matiasovicova J."/>
            <person name="Kubasova T."/>
            <person name="Cejkova D."/>
            <person name="Rychlik I."/>
        </authorList>
    </citation>
    <scope>NUCLEOTIDE SEQUENCE [LARGE SCALE GENOMIC DNA]</scope>
    <source>
        <strain evidence="2 3">An819</strain>
    </source>
</reference>
<organism evidence="2 3">
    <name type="scientific">Marseilla massiliensis</name>
    <dbReference type="NCBI Taxonomy" id="1841864"/>
    <lineage>
        <taxon>Bacteria</taxon>
        <taxon>Pseudomonadati</taxon>
        <taxon>Bacteroidota</taxon>
        <taxon>Bacteroidia</taxon>
        <taxon>Bacteroidales</taxon>
        <taxon>Prevotellaceae</taxon>
        <taxon>Marseilla</taxon>
    </lineage>
</organism>
<dbReference type="AlphaFoldDB" id="A0A938WPI4"/>
<feature type="signal peptide" evidence="1">
    <location>
        <begin position="1"/>
        <end position="20"/>
    </location>
</feature>
<protein>
    <recommendedName>
        <fullName evidence="4">Long-chain fatty acid transport protein</fullName>
    </recommendedName>
</protein>
<feature type="chain" id="PRO_5036690844" description="Long-chain fatty acid transport protein" evidence="1">
    <location>
        <begin position="21"/>
        <end position="428"/>
    </location>
</feature>
<evidence type="ECO:0008006" key="4">
    <source>
        <dbReference type="Google" id="ProtNLM"/>
    </source>
</evidence>
<evidence type="ECO:0000256" key="1">
    <source>
        <dbReference type="SAM" id="SignalP"/>
    </source>
</evidence>
<comment type="caution">
    <text evidence="2">The sequence shown here is derived from an EMBL/GenBank/DDBJ whole genome shotgun (WGS) entry which is preliminary data.</text>
</comment>
<dbReference type="Gene3D" id="2.40.160.60">
    <property type="entry name" value="Outer membrane protein transport protein (OMPP1/FadL/TodX)"/>
    <property type="match status" value="1"/>
</dbReference>